<evidence type="ECO:0000313" key="1">
    <source>
        <dbReference type="EMBL" id="OCW57824.1"/>
    </source>
</evidence>
<dbReference type="GO" id="GO:0019634">
    <property type="term" value="P:organic phosphonate metabolic process"/>
    <property type="evidence" value="ECO:0007669"/>
    <property type="project" value="InterPro"/>
</dbReference>
<dbReference type="STRING" id="1480615.AWJ14_03255"/>
<keyword evidence="1" id="KW-0456">Lyase</keyword>
<dbReference type="SUPFAM" id="SSF159709">
    <property type="entry name" value="PhnH-like"/>
    <property type="match status" value="1"/>
</dbReference>
<evidence type="ECO:0000313" key="2">
    <source>
        <dbReference type="Proteomes" id="UP000094795"/>
    </source>
</evidence>
<sequence>MVAATASAYEGGFSDPVGAAQTVFRALMDAMARPGSIQPLPDVAVPPAPLTASAAALIATLADADTPVWLDPLLAKADAVRDWIIFHTGAPITAHQPDAAFALVAAPQNLSALNGFALGTQDYPDRSTTVILQVDTLAAGAPLSFEGPGIESRVKIAPAPMPQHFGAQWAANRQAFPRGIDLVLAAPGAVAALPRSARLIRQEA</sequence>
<gene>
    <name evidence="1" type="ORF">AWJ14_03255</name>
</gene>
<dbReference type="InterPro" id="IPR038058">
    <property type="entry name" value="PhnH-like_sp"/>
</dbReference>
<keyword evidence="2" id="KW-1185">Reference proteome</keyword>
<comment type="caution">
    <text evidence="1">The sequence shown here is derived from an EMBL/GenBank/DDBJ whole genome shotgun (WGS) entry which is preliminary data.</text>
</comment>
<protein>
    <submittedName>
        <fullName evidence="1">Carbon-phosphorus lyase subunit PhnH</fullName>
    </submittedName>
</protein>
<dbReference type="AlphaFoldDB" id="A0A1C1YW93"/>
<reference evidence="1 2" key="1">
    <citation type="submission" date="2015-12" db="EMBL/GenBank/DDBJ databases">
        <authorList>
            <person name="Shamseldin A."/>
            <person name="Moawad H."/>
            <person name="Abd El-Rahim W.M."/>
            <person name="Sadowsky M.J."/>
        </authorList>
    </citation>
    <scope>NUCLEOTIDE SEQUENCE [LARGE SCALE GENOMIC DNA]</scope>
    <source>
        <strain evidence="1 2">JC234</strain>
    </source>
</reference>
<proteinExistence type="predicted"/>
<dbReference type="RefSeq" id="WP_066178091.1">
    <property type="nucleotide sequence ID" value="NZ_LQZT01000012.1"/>
</dbReference>
<dbReference type="EMBL" id="LQZT01000012">
    <property type="protein sequence ID" value="OCW57824.1"/>
    <property type="molecule type" value="Genomic_DNA"/>
</dbReference>
<dbReference type="InterPro" id="IPR008772">
    <property type="entry name" value="Phosphonate_metab_PhnH"/>
</dbReference>
<dbReference type="Pfam" id="PF05845">
    <property type="entry name" value="PhnH"/>
    <property type="match status" value="1"/>
</dbReference>
<dbReference type="Proteomes" id="UP000094795">
    <property type="component" value="Unassembled WGS sequence"/>
</dbReference>
<dbReference type="PIRSF" id="PIRSF020680">
    <property type="entry name" value="PhnH"/>
    <property type="match status" value="1"/>
</dbReference>
<dbReference type="OrthoDB" id="9814509at2"/>
<dbReference type="GO" id="GO:0016829">
    <property type="term" value="F:lyase activity"/>
    <property type="evidence" value="ECO:0007669"/>
    <property type="project" value="UniProtKB-KW"/>
</dbReference>
<accession>A0A1C1YW93</accession>
<name>A0A1C1YW93_9HYPH</name>
<dbReference type="Gene3D" id="3.40.50.11310">
    <property type="entry name" value="Bacterial phosphonate metabolism protein PhnH"/>
    <property type="match status" value="1"/>
</dbReference>
<organism evidence="1 2">
    <name type="scientific">Hoeflea olei</name>
    <dbReference type="NCBI Taxonomy" id="1480615"/>
    <lineage>
        <taxon>Bacteria</taxon>
        <taxon>Pseudomonadati</taxon>
        <taxon>Pseudomonadota</taxon>
        <taxon>Alphaproteobacteria</taxon>
        <taxon>Hyphomicrobiales</taxon>
        <taxon>Rhizobiaceae</taxon>
        <taxon>Hoeflea</taxon>
    </lineage>
</organism>
<dbReference type="NCBIfam" id="TIGR03292">
    <property type="entry name" value="PhnH_redo"/>
    <property type="match status" value="1"/>
</dbReference>